<protein>
    <submittedName>
        <fullName evidence="2">Uncharacterized protein</fullName>
    </submittedName>
</protein>
<proteinExistence type="predicted"/>
<dbReference type="EMBL" id="OW240912">
    <property type="protein sequence ID" value="CAH2220531.1"/>
    <property type="molecule type" value="Genomic_DNA"/>
</dbReference>
<dbReference type="AlphaFoldDB" id="A0AAD1VM94"/>
<dbReference type="Proteomes" id="UP001295444">
    <property type="component" value="Chromosome 01"/>
</dbReference>
<accession>A0AAD1VM94</accession>
<evidence type="ECO:0000313" key="2">
    <source>
        <dbReference type="EMBL" id="CAH2220531.1"/>
    </source>
</evidence>
<evidence type="ECO:0000313" key="3">
    <source>
        <dbReference type="Proteomes" id="UP001295444"/>
    </source>
</evidence>
<name>A0AAD1VM94_PELCU</name>
<sequence length="75" mass="8393">MADATVQTAQDEQQLTRVGMDTHVKDSIELIFDHFWAKLQVHLQPAGPYRMKPAKNAAQAEGRPGIKPIAPSRQR</sequence>
<keyword evidence="3" id="KW-1185">Reference proteome</keyword>
<feature type="region of interest" description="Disordered" evidence="1">
    <location>
        <begin position="50"/>
        <end position="75"/>
    </location>
</feature>
<reference evidence="2" key="1">
    <citation type="submission" date="2022-03" db="EMBL/GenBank/DDBJ databases">
        <authorList>
            <person name="Alioto T."/>
            <person name="Alioto T."/>
            <person name="Gomez Garrido J."/>
        </authorList>
    </citation>
    <scope>NUCLEOTIDE SEQUENCE</scope>
</reference>
<organism evidence="2 3">
    <name type="scientific">Pelobates cultripes</name>
    <name type="common">Western spadefoot toad</name>
    <dbReference type="NCBI Taxonomy" id="61616"/>
    <lineage>
        <taxon>Eukaryota</taxon>
        <taxon>Metazoa</taxon>
        <taxon>Chordata</taxon>
        <taxon>Craniata</taxon>
        <taxon>Vertebrata</taxon>
        <taxon>Euteleostomi</taxon>
        <taxon>Amphibia</taxon>
        <taxon>Batrachia</taxon>
        <taxon>Anura</taxon>
        <taxon>Pelobatoidea</taxon>
        <taxon>Pelobatidae</taxon>
        <taxon>Pelobates</taxon>
    </lineage>
</organism>
<evidence type="ECO:0000256" key="1">
    <source>
        <dbReference type="SAM" id="MobiDB-lite"/>
    </source>
</evidence>
<gene>
    <name evidence="2" type="ORF">PECUL_23A052022</name>
</gene>